<dbReference type="Proteomes" id="UP000515135">
    <property type="component" value="Unplaced"/>
</dbReference>
<evidence type="ECO:0000313" key="1">
    <source>
        <dbReference type="Proteomes" id="UP000515135"/>
    </source>
</evidence>
<dbReference type="KEGG" id="bbel:109469539"/>
<proteinExistence type="predicted"/>
<accession>A0A6P4YPM6</accession>
<evidence type="ECO:0000313" key="2">
    <source>
        <dbReference type="RefSeq" id="XP_019623634.1"/>
    </source>
</evidence>
<dbReference type="GeneID" id="109469539"/>
<dbReference type="RefSeq" id="XP_019623634.1">
    <property type="nucleotide sequence ID" value="XM_019768075.1"/>
</dbReference>
<keyword evidence="1" id="KW-1185">Reference proteome</keyword>
<gene>
    <name evidence="2" type="primary">LOC109469539</name>
</gene>
<protein>
    <submittedName>
        <fullName evidence="2">Uncharacterized protein LOC109469539</fullName>
    </submittedName>
</protein>
<reference evidence="2" key="1">
    <citation type="submission" date="2025-08" db="UniProtKB">
        <authorList>
            <consortium name="RefSeq"/>
        </authorList>
    </citation>
    <scope>IDENTIFICATION</scope>
    <source>
        <tissue evidence="2">Gonad</tissue>
    </source>
</reference>
<name>A0A6P4YPM6_BRABE</name>
<organism evidence="1 2">
    <name type="scientific">Branchiostoma belcheri</name>
    <name type="common">Amphioxus</name>
    <dbReference type="NCBI Taxonomy" id="7741"/>
    <lineage>
        <taxon>Eukaryota</taxon>
        <taxon>Metazoa</taxon>
        <taxon>Chordata</taxon>
        <taxon>Cephalochordata</taxon>
        <taxon>Leptocardii</taxon>
        <taxon>Amphioxiformes</taxon>
        <taxon>Branchiostomatidae</taxon>
        <taxon>Branchiostoma</taxon>
    </lineage>
</organism>
<dbReference type="OrthoDB" id="10314310at2759"/>
<sequence>MPMVDPDVTLTMPMDRTRAEKVLQVRHRLAILRGEDDIAQVLKEHLKKMADDRFNPQMTDVLPGFQNAGEIADFEEEFETSDTAPAEGITVVHNHTERAHGLNEDNNQVSDSTLIPTDPTVDDSATERLKVLRVRHRMALFLFRGKKKFAST</sequence>
<dbReference type="AlphaFoldDB" id="A0A6P4YPM6"/>